<reference evidence="1" key="1">
    <citation type="submission" date="2024-09" db="EMBL/GenBank/DDBJ databases">
        <title>Black Yeasts Isolated from many extreme environments.</title>
        <authorList>
            <person name="Coleine C."/>
            <person name="Stajich J.E."/>
            <person name="Selbmann L."/>
        </authorList>
    </citation>
    <scope>NUCLEOTIDE SEQUENCE</scope>
    <source>
        <strain evidence="1">CCFEE 5737</strain>
    </source>
</reference>
<sequence>MHLQASNNKLKRTPKTHNFAHQAQQISSTHASFTRIKPIISHTIFPKRNRRTQAASGANMTKETASGGAGGGGKKPNQSQYRPGHYAEESEQAQEDKQKRQYNRKVTPRTMQFTKEYLHERARERLEELEDDVNTREARILRRPVRGEGLLDWRDDDNDSFQTRPDYILPAQAHMRGNINQHECSHCAEDRGVLMDCVSLEGEWDGACTNCAWGGHQARCSHYTGTPRTPRTPGARSATAQTQVDPLDPTTRGNLLERFMPQLDSHDASDLRTARTTMQTMAGRMRAMANSIMRLTAEMDTRAQALERGEEVSPWERDVSDADDASDDDDDDASDDGDDDDDDDDEEEEEEDAGIFSQAR</sequence>
<comment type="caution">
    <text evidence="1">The sequence shown here is derived from an EMBL/GenBank/DDBJ whole genome shotgun (WGS) entry which is preliminary data.</text>
</comment>
<protein>
    <submittedName>
        <fullName evidence="1">Uncharacterized protein</fullName>
    </submittedName>
</protein>
<dbReference type="Proteomes" id="UP001186974">
    <property type="component" value="Unassembled WGS sequence"/>
</dbReference>
<keyword evidence="2" id="KW-1185">Reference proteome</keyword>
<evidence type="ECO:0000313" key="2">
    <source>
        <dbReference type="Proteomes" id="UP001186974"/>
    </source>
</evidence>
<gene>
    <name evidence="1" type="ORF">LTS18_008920</name>
</gene>
<proteinExistence type="predicted"/>
<evidence type="ECO:0000313" key="1">
    <source>
        <dbReference type="EMBL" id="KAK3060271.1"/>
    </source>
</evidence>
<accession>A0ACC3D1D3</accession>
<name>A0ACC3D1D3_9PEZI</name>
<dbReference type="EMBL" id="JAWDJW010008709">
    <property type="protein sequence ID" value="KAK3060271.1"/>
    <property type="molecule type" value="Genomic_DNA"/>
</dbReference>
<organism evidence="1 2">
    <name type="scientific">Coniosporium uncinatum</name>
    <dbReference type="NCBI Taxonomy" id="93489"/>
    <lineage>
        <taxon>Eukaryota</taxon>
        <taxon>Fungi</taxon>
        <taxon>Dikarya</taxon>
        <taxon>Ascomycota</taxon>
        <taxon>Pezizomycotina</taxon>
        <taxon>Dothideomycetes</taxon>
        <taxon>Dothideomycetes incertae sedis</taxon>
        <taxon>Coniosporium</taxon>
    </lineage>
</organism>